<feature type="compositionally biased region" description="Basic and acidic residues" evidence="1">
    <location>
        <begin position="17"/>
        <end position="29"/>
    </location>
</feature>
<keyword evidence="3" id="KW-1185">Reference proteome</keyword>
<feature type="compositionally biased region" description="Pro residues" evidence="1">
    <location>
        <begin position="74"/>
        <end position="84"/>
    </location>
</feature>
<evidence type="ECO:0000313" key="3">
    <source>
        <dbReference type="Proteomes" id="UP001176941"/>
    </source>
</evidence>
<protein>
    <submittedName>
        <fullName evidence="2">Uncharacterized protein</fullName>
    </submittedName>
</protein>
<accession>A0ABN8YCN7</accession>
<dbReference type="EMBL" id="OX459952">
    <property type="protein sequence ID" value="CAI9158286.1"/>
    <property type="molecule type" value="Genomic_DNA"/>
</dbReference>
<name>A0ABN8YCN7_RANTA</name>
<feature type="region of interest" description="Disordered" evidence="1">
    <location>
        <begin position="1"/>
        <end position="88"/>
    </location>
</feature>
<feature type="compositionally biased region" description="Polar residues" evidence="1">
    <location>
        <begin position="1"/>
        <end position="16"/>
    </location>
</feature>
<sequence>MPRSVTSHPSRSSGPRSQDHRRPSWRDSVGHCGMPLVASGPPRRGGRPETPLVPTGGREPLPEPACPGPGLHACPPPSGSPRPPGSHGCVQVGQASRWAAELVAACCHHGLCGRLGVSLRDGRLRGGP</sequence>
<dbReference type="Proteomes" id="UP001176941">
    <property type="component" value="Chromosome 16"/>
</dbReference>
<organism evidence="2 3">
    <name type="scientific">Rangifer tarandus platyrhynchus</name>
    <name type="common">Svalbard reindeer</name>
    <dbReference type="NCBI Taxonomy" id="3082113"/>
    <lineage>
        <taxon>Eukaryota</taxon>
        <taxon>Metazoa</taxon>
        <taxon>Chordata</taxon>
        <taxon>Craniata</taxon>
        <taxon>Vertebrata</taxon>
        <taxon>Euteleostomi</taxon>
        <taxon>Mammalia</taxon>
        <taxon>Eutheria</taxon>
        <taxon>Laurasiatheria</taxon>
        <taxon>Artiodactyla</taxon>
        <taxon>Ruminantia</taxon>
        <taxon>Pecora</taxon>
        <taxon>Cervidae</taxon>
        <taxon>Odocoileinae</taxon>
        <taxon>Rangifer</taxon>
    </lineage>
</organism>
<gene>
    <name evidence="2" type="ORF">MRATA1EN1_LOCUS7248</name>
</gene>
<proteinExistence type="predicted"/>
<evidence type="ECO:0000313" key="2">
    <source>
        <dbReference type="EMBL" id="CAI9158286.1"/>
    </source>
</evidence>
<reference evidence="2" key="1">
    <citation type="submission" date="2023-04" db="EMBL/GenBank/DDBJ databases">
        <authorList>
            <consortium name="ELIXIR-Norway"/>
        </authorList>
    </citation>
    <scope>NUCLEOTIDE SEQUENCE [LARGE SCALE GENOMIC DNA]</scope>
</reference>
<evidence type="ECO:0000256" key="1">
    <source>
        <dbReference type="SAM" id="MobiDB-lite"/>
    </source>
</evidence>